<dbReference type="RefSeq" id="WP_158205992.1">
    <property type="nucleotide sequence ID" value="NZ_WSZK01000034.1"/>
</dbReference>
<keyword evidence="2" id="KW-1185">Reference proteome</keyword>
<accession>A0A6B0GQI0</accession>
<gene>
    <name evidence="1" type="ORF">GQS65_17890</name>
</gene>
<evidence type="ECO:0000313" key="1">
    <source>
        <dbReference type="EMBL" id="MWG36331.1"/>
    </source>
</evidence>
<name>A0A6B0GQI0_9EURY</name>
<comment type="caution">
    <text evidence="1">The sequence shown here is derived from an EMBL/GenBank/DDBJ whole genome shotgun (WGS) entry which is preliminary data.</text>
</comment>
<organism evidence="1 2">
    <name type="scientific">Halomarina oriensis</name>
    <dbReference type="NCBI Taxonomy" id="671145"/>
    <lineage>
        <taxon>Archaea</taxon>
        <taxon>Methanobacteriati</taxon>
        <taxon>Methanobacteriota</taxon>
        <taxon>Stenosarchaea group</taxon>
        <taxon>Halobacteria</taxon>
        <taxon>Halobacteriales</taxon>
        <taxon>Natronomonadaceae</taxon>
        <taxon>Halomarina</taxon>
    </lineage>
</organism>
<dbReference type="AlphaFoldDB" id="A0A6B0GQI0"/>
<sequence>MQSDNDPTQADVATLERDLLTAIENVAASGAMTEDDRHLLSYEAEMLSAELRGCIEYAPE</sequence>
<proteinExistence type="predicted"/>
<evidence type="ECO:0000313" key="2">
    <source>
        <dbReference type="Proteomes" id="UP000451471"/>
    </source>
</evidence>
<protein>
    <submittedName>
        <fullName evidence="1">Uncharacterized protein</fullName>
    </submittedName>
</protein>
<dbReference type="EMBL" id="WSZK01000034">
    <property type="protein sequence ID" value="MWG36331.1"/>
    <property type="molecule type" value="Genomic_DNA"/>
</dbReference>
<reference evidence="1 2" key="1">
    <citation type="submission" date="2019-12" db="EMBL/GenBank/DDBJ databases">
        <title>Halocatena pleomorpha gen. nov. sp. nov., an extremely halophilic archaeon of family Halobacteriaceae isolated from saltpan soil.</title>
        <authorList>
            <person name="Pal Y."/>
            <person name="Verma A."/>
            <person name="Krishnamurthi S."/>
            <person name="Kumar P."/>
        </authorList>
    </citation>
    <scope>NUCLEOTIDE SEQUENCE [LARGE SCALE GENOMIC DNA]</scope>
    <source>
        <strain evidence="1 2">JCM 16495</strain>
    </source>
</reference>
<dbReference type="Proteomes" id="UP000451471">
    <property type="component" value="Unassembled WGS sequence"/>
</dbReference>